<proteinExistence type="predicted"/>
<dbReference type="SUPFAM" id="SSF52540">
    <property type="entry name" value="P-loop containing nucleoside triphosphate hydrolases"/>
    <property type="match status" value="1"/>
</dbReference>
<protein>
    <submittedName>
        <fullName evidence="1">Ras-like GTP-binding protein</fullName>
    </submittedName>
</protein>
<dbReference type="InterPro" id="IPR027417">
    <property type="entry name" value="P-loop_NTPase"/>
</dbReference>
<sequence length="154" mass="17242">MLSVNVTVLGSEGVGKSTFIEGYSQRDLKNSKGEIFSVSVQFTEIGKMSTDDFVLSRIRSADGCLLLFSLDNLRSMCHVPVWNNYHRTYQPGAAVVMVGTHSDLNSSAIQPFHKQKLMESSQNQYDYVEISKSSSEPILLLIRKLLDDNSLQFN</sequence>
<dbReference type="Gene3D" id="3.40.50.300">
    <property type="entry name" value="P-loop containing nucleotide triphosphate hydrolases"/>
    <property type="match status" value="1"/>
</dbReference>
<organism evidence="1 2">
    <name type="scientific">Pithovirus sibericum</name>
    <dbReference type="NCBI Taxonomy" id="1450746"/>
    <lineage>
        <taxon>Viruses</taxon>
        <taxon>Pithoviruses</taxon>
        <taxon>Orthopithovirinae</taxon>
        <taxon>Alphapithovirus</taxon>
        <taxon>Alphapithovirus sibericum</taxon>
    </lineage>
</organism>
<dbReference type="RefSeq" id="YP_009001039.1">
    <property type="nucleotide sequence ID" value="NC_023423.1"/>
</dbReference>
<evidence type="ECO:0000313" key="1">
    <source>
        <dbReference type="EMBL" id="AHH01704.1"/>
    </source>
</evidence>
<accession>W5S4X3</accession>
<evidence type="ECO:0000313" key="2">
    <source>
        <dbReference type="Proteomes" id="UP000202176"/>
    </source>
</evidence>
<dbReference type="Pfam" id="PF00071">
    <property type="entry name" value="Ras"/>
    <property type="match status" value="1"/>
</dbReference>
<dbReference type="InterPro" id="IPR001806">
    <property type="entry name" value="Small_GTPase"/>
</dbReference>
<keyword evidence="2" id="KW-1185">Reference proteome</keyword>
<dbReference type="Proteomes" id="UP000202176">
    <property type="component" value="Segment"/>
</dbReference>
<dbReference type="GO" id="GO:0003924">
    <property type="term" value="F:GTPase activity"/>
    <property type="evidence" value="ECO:0007669"/>
    <property type="project" value="InterPro"/>
</dbReference>
<dbReference type="EMBL" id="KF740664">
    <property type="protein sequence ID" value="AHH01704.1"/>
    <property type="molecule type" value="Genomic_DNA"/>
</dbReference>
<gene>
    <name evidence="1" type="ORF">pv_137</name>
</gene>
<dbReference type="CDD" id="cd00882">
    <property type="entry name" value="Ras_like_GTPase"/>
    <property type="match status" value="1"/>
</dbReference>
<dbReference type="KEGG" id="vg:18266165"/>
<reference evidence="1 2" key="1">
    <citation type="journal article" date="2014" name="Proc. Natl. Acad. Sci. U.S.A.">
        <title>Thirty-thousand-year-old distant relative of giant icosahedral DNA viruses with a pandoravirus morphology.</title>
        <authorList>
            <person name="Legendre M."/>
            <person name="Bartoli J."/>
            <person name="Shmakova L."/>
            <person name="Jeudy S."/>
            <person name="Labadie K."/>
            <person name="Adrait A."/>
            <person name="Lescot M."/>
            <person name="Poirot O."/>
            <person name="Bertaux L."/>
            <person name="Bruley C."/>
            <person name="Coute Y."/>
            <person name="Rivkina E."/>
            <person name="Abergel C."/>
            <person name="Claverie J.M."/>
        </authorList>
    </citation>
    <scope>NUCLEOTIDE SEQUENCE [LARGE SCALE GENOMIC DNA]</scope>
    <source>
        <strain evidence="1">P1084-T</strain>
    </source>
</reference>
<dbReference type="GO" id="GO:0005525">
    <property type="term" value="F:GTP binding"/>
    <property type="evidence" value="ECO:0007669"/>
    <property type="project" value="InterPro"/>
</dbReference>
<name>W5S4X3_9VIRU</name>
<dbReference type="GeneID" id="18266165"/>